<evidence type="ECO:0000256" key="1">
    <source>
        <dbReference type="SAM" id="MobiDB-lite"/>
    </source>
</evidence>
<dbReference type="InParanoid" id="B9T0Z5"/>
<sequence>MSSGIQDRNNKLVHVHNEPKKKSQRCQEEGNQKPKSDAPSVVITEDHEHVFLAEDQSFDEESSMRMKRCHCGLLIQVEEL</sequence>
<evidence type="ECO:0000313" key="3">
    <source>
        <dbReference type="Proteomes" id="UP000008311"/>
    </source>
</evidence>
<keyword evidence="3" id="KW-1185">Reference proteome</keyword>
<dbReference type="Proteomes" id="UP000008311">
    <property type="component" value="Unassembled WGS sequence"/>
</dbReference>
<reference evidence="3" key="1">
    <citation type="journal article" date="2010" name="Nat. Biotechnol.">
        <title>Draft genome sequence of the oilseed species Ricinus communis.</title>
        <authorList>
            <person name="Chan A.P."/>
            <person name="Crabtree J."/>
            <person name="Zhao Q."/>
            <person name="Lorenzi H."/>
            <person name="Orvis J."/>
            <person name="Puiu D."/>
            <person name="Melake-Berhan A."/>
            <person name="Jones K.M."/>
            <person name="Redman J."/>
            <person name="Chen G."/>
            <person name="Cahoon E.B."/>
            <person name="Gedil M."/>
            <person name="Stanke M."/>
            <person name="Haas B.J."/>
            <person name="Wortman J.R."/>
            <person name="Fraser-Liggett C.M."/>
            <person name="Ravel J."/>
            <person name="Rabinowicz P.D."/>
        </authorList>
    </citation>
    <scope>NUCLEOTIDE SEQUENCE [LARGE SCALE GENOMIC DNA]</scope>
    <source>
        <strain evidence="3">cv. Hale</strain>
    </source>
</reference>
<dbReference type="EMBL" id="EQ974320">
    <property type="protein sequence ID" value="EEF30458.1"/>
    <property type="molecule type" value="Genomic_DNA"/>
</dbReference>
<proteinExistence type="predicted"/>
<evidence type="ECO:0000313" key="2">
    <source>
        <dbReference type="EMBL" id="EEF30458.1"/>
    </source>
</evidence>
<feature type="region of interest" description="Disordered" evidence="1">
    <location>
        <begin position="1"/>
        <end position="41"/>
    </location>
</feature>
<protein>
    <submittedName>
        <fullName evidence="2">Uncharacterized protein</fullName>
    </submittedName>
</protein>
<name>B9T0Z5_RICCO</name>
<dbReference type="STRING" id="3988.B9T0Z5"/>
<dbReference type="AlphaFoldDB" id="B9T0Z5"/>
<feature type="compositionally biased region" description="Basic and acidic residues" evidence="1">
    <location>
        <begin position="15"/>
        <end position="36"/>
    </location>
</feature>
<gene>
    <name evidence="2" type="ORF">RCOM_0371470</name>
</gene>
<accession>B9T0Z5</accession>
<organism evidence="2 3">
    <name type="scientific">Ricinus communis</name>
    <name type="common">Castor bean</name>
    <dbReference type="NCBI Taxonomy" id="3988"/>
    <lineage>
        <taxon>Eukaryota</taxon>
        <taxon>Viridiplantae</taxon>
        <taxon>Streptophyta</taxon>
        <taxon>Embryophyta</taxon>
        <taxon>Tracheophyta</taxon>
        <taxon>Spermatophyta</taxon>
        <taxon>Magnoliopsida</taxon>
        <taxon>eudicotyledons</taxon>
        <taxon>Gunneridae</taxon>
        <taxon>Pentapetalae</taxon>
        <taxon>rosids</taxon>
        <taxon>fabids</taxon>
        <taxon>Malpighiales</taxon>
        <taxon>Euphorbiaceae</taxon>
        <taxon>Acalyphoideae</taxon>
        <taxon>Acalypheae</taxon>
        <taxon>Ricinus</taxon>
    </lineage>
</organism>